<keyword evidence="6 11" id="KW-0297">G-protein coupled receptor</keyword>
<dbReference type="SMART" id="SM01381">
    <property type="entry name" value="7TM_GPCR_Srsx"/>
    <property type="match status" value="1"/>
</dbReference>
<feature type="transmembrane region" description="Helical" evidence="13">
    <location>
        <begin position="41"/>
        <end position="62"/>
    </location>
</feature>
<keyword evidence="8" id="KW-1015">Disulfide bond</keyword>
<accession>A0A1D2NLZ7</accession>
<keyword evidence="4 11" id="KW-0812">Transmembrane</keyword>
<dbReference type="Gene3D" id="1.20.1070.10">
    <property type="entry name" value="Rhodopsin 7-helix transmembrane proteins"/>
    <property type="match status" value="2"/>
</dbReference>
<dbReference type="PANTHER" id="PTHR24248">
    <property type="entry name" value="ADRENERGIC RECEPTOR-RELATED G-PROTEIN COUPLED RECEPTOR"/>
    <property type="match status" value="1"/>
</dbReference>
<dbReference type="AlphaFoldDB" id="A0A1D2NLZ7"/>
<dbReference type="FunFam" id="1.20.1070.10:FF:000310">
    <property type="entry name" value="5-hydroxytryptamine receptor 2B"/>
    <property type="match status" value="1"/>
</dbReference>
<feature type="region of interest" description="Disordered" evidence="12">
    <location>
        <begin position="337"/>
        <end position="371"/>
    </location>
</feature>
<proteinExistence type="inferred from homology"/>
<evidence type="ECO:0000313" key="15">
    <source>
        <dbReference type="EMBL" id="ODN06271.1"/>
    </source>
</evidence>
<evidence type="ECO:0000256" key="11">
    <source>
        <dbReference type="RuleBase" id="RU000688"/>
    </source>
</evidence>
<evidence type="ECO:0000256" key="7">
    <source>
        <dbReference type="ARBA" id="ARBA00023136"/>
    </source>
</evidence>
<feature type="transmembrane region" description="Helical" evidence="13">
    <location>
        <begin position="414"/>
        <end position="437"/>
    </location>
</feature>
<dbReference type="STRING" id="48709.A0A1D2NLZ7"/>
<dbReference type="GO" id="GO:0043410">
    <property type="term" value="P:positive regulation of MAPK cascade"/>
    <property type="evidence" value="ECO:0007669"/>
    <property type="project" value="TreeGrafter"/>
</dbReference>
<dbReference type="GO" id="GO:0005886">
    <property type="term" value="C:plasma membrane"/>
    <property type="evidence" value="ECO:0007669"/>
    <property type="project" value="UniProtKB-SubCell"/>
</dbReference>
<feature type="region of interest" description="Disordered" evidence="12">
    <location>
        <begin position="214"/>
        <end position="237"/>
    </location>
</feature>
<keyword evidence="16" id="KW-1185">Reference proteome</keyword>
<keyword evidence="10 11" id="KW-0807">Transducer</keyword>
<dbReference type="GO" id="GO:0004993">
    <property type="term" value="F:G protein-coupled serotonin receptor activity"/>
    <property type="evidence" value="ECO:0007669"/>
    <property type="project" value="UniProtKB-ARBA"/>
</dbReference>
<evidence type="ECO:0000256" key="6">
    <source>
        <dbReference type="ARBA" id="ARBA00023040"/>
    </source>
</evidence>
<keyword evidence="7 13" id="KW-0472">Membrane</keyword>
<evidence type="ECO:0000256" key="13">
    <source>
        <dbReference type="SAM" id="Phobius"/>
    </source>
</evidence>
<evidence type="ECO:0000256" key="12">
    <source>
        <dbReference type="SAM" id="MobiDB-lite"/>
    </source>
</evidence>
<dbReference type="PRINTS" id="PR00237">
    <property type="entry name" value="GPCRRHODOPSN"/>
</dbReference>
<sequence length="461" mass="51474">MDLEPNFACSTRVQLNKMHGRNVFVIVAVFIEKNLRNVANYLVVSLAVADLMVACLVMPLGAIYEFFGKCEKTWPGEIKGEWLFGAIVCEIWTSLDVLCCSASILHLLSVAVDRYWAVTRINWTVNRNKSSINFMIFLVWLVAAMVSAAPLFGWKDPHFLERIEEGKCLVSQDVGYQIFATCATFYVPLFFILLLYWRIWKTARNRIRHRVGKIPKKDENHSRHLPTSASTPNVSSKPLVMSTTFSDELSCHTATVETSMESMAGNHPHIISNNEQELQQLGNSPVVSIAPDEESGSGVNPSVGLPDSQIPQSPTSVELPEQAAVIIRPTHLSVPSPSDFKAAPGANQVSTPVRNKPTKESHKKQKESLEAKRERKAAKTLAIITGAFVVCWLPFFVMALGLAVCGEACNLPDYVISAFQWLGYFNSIVNPIIYTLFSPDFRKAFKRILCGQTSNSRRRNY</sequence>
<feature type="transmembrane region" description="Helical" evidence="13">
    <location>
        <begin position="381"/>
        <end position="402"/>
    </location>
</feature>
<evidence type="ECO:0000313" key="16">
    <source>
        <dbReference type="Proteomes" id="UP000094527"/>
    </source>
</evidence>
<dbReference type="Pfam" id="PF00001">
    <property type="entry name" value="7tm_1"/>
    <property type="match status" value="1"/>
</dbReference>
<gene>
    <name evidence="15" type="ORF">Ocin01_00439</name>
</gene>
<evidence type="ECO:0000259" key="14">
    <source>
        <dbReference type="PROSITE" id="PS50262"/>
    </source>
</evidence>
<evidence type="ECO:0000256" key="10">
    <source>
        <dbReference type="ARBA" id="ARBA00023224"/>
    </source>
</evidence>
<feature type="transmembrane region" description="Helical" evidence="13">
    <location>
        <begin position="82"/>
        <end position="111"/>
    </location>
</feature>
<keyword evidence="5 13" id="KW-1133">Transmembrane helix</keyword>
<comment type="similarity">
    <text evidence="2 11">Belongs to the G-protein coupled receptor 1 family.</text>
</comment>
<evidence type="ECO:0000256" key="5">
    <source>
        <dbReference type="ARBA" id="ARBA00022989"/>
    </source>
</evidence>
<name>A0A1D2NLZ7_ORCCI</name>
<comment type="subcellular location">
    <subcellularLocation>
        <location evidence="1">Cell membrane</location>
        <topology evidence="1">Multi-pass membrane protein</topology>
    </subcellularLocation>
</comment>
<feature type="transmembrane region" description="Helical" evidence="13">
    <location>
        <begin position="132"/>
        <end position="154"/>
    </location>
</feature>
<dbReference type="PROSITE" id="PS50262">
    <property type="entry name" value="G_PROTEIN_RECEP_F1_2"/>
    <property type="match status" value="1"/>
</dbReference>
<evidence type="ECO:0000256" key="1">
    <source>
        <dbReference type="ARBA" id="ARBA00004651"/>
    </source>
</evidence>
<dbReference type="OrthoDB" id="5956310at2759"/>
<dbReference type="SUPFAM" id="SSF81321">
    <property type="entry name" value="Family A G protein-coupled receptor-like"/>
    <property type="match status" value="1"/>
</dbReference>
<dbReference type="InterPro" id="IPR000276">
    <property type="entry name" value="GPCR_Rhodpsn"/>
</dbReference>
<dbReference type="PANTHER" id="PTHR24248:SF199">
    <property type="entry name" value="IP13425P-RELATED"/>
    <property type="match status" value="1"/>
</dbReference>
<comment type="caution">
    <text evidence="15">The sequence shown here is derived from an EMBL/GenBank/DDBJ whole genome shotgun (WGS) entry which is preliminary data.</text>
</comment>
<keyword evidence="9 11" id="KW-0675">Receptor</keyword>
<evidence type="ECO:0000256" key="9">
    <source>
        <dbReference type="ARBA" id="ARBA00023170"/>
    </source>
</evidence>
<protein>
    <submittedName>
        <fullName evidence="15">5-hydroxytryptamine receptor</fullName>
    </submittedName>
</protein>
<dbReference type="PROSITE" id="PS00237">
    <property type="entry name" value="G_PROTEIN_RECEP_F1_1"/>
    <property type="match status" value="1"/>
</dbReference>
<feature type="compositionally biased region" description="Polar residues" evidence="12">
    <location>
        <begin position="225"/>
        <end position="237"/>
    </location>
</feature>
<reference evidence="15 16" key="1">
    <citation type="journal article" date="2016" name="Genome Biol. Evol.">
        <title>Gene Family Evolution Reflects Adaptation to Soil Environmental Stressors in the Genome of the Collembolan Orchesella cincta.</title>
        <authorList>
            <person name="Faddeeva-Vakhrusheva A."/>
            <person name="Derks M.F."/>
            <person name="Anvar S.Y."/>
            <person name="Agamennone V."/>
            <person name="Suring W."/>
            <person name="Smit S."/>
            <person name="van Straalen N.M."/>
            <person name="Roelofs D."/>
        </authorList>
    </citation>
    <scope>NUCLEOTIDE SEQUENCE [LARGE SCALE GENOMIC DNA]</scope>
    <source>
        <tissue evidence="15">Mixed pool</tissue>
    </source>
</reference>
<feature type="domain" description="G-protein coupled receptors family 1 profile" evidence="14">
    <location>
        <begin position="21"/>
        <end position="434"/>
    </location>
</feature>
<dbReference type="OMA" id="CEIHPAV"/>
<keyword evidence="3" id="KW-1003">Cell membrane</keyword>
<evidence type="ECO:0000256" key="8">
    <source>
        <dbReference type="ARBA" id="ARBA00023157"/>
    </source>
</evidence>
<organism evidence="15 16">
    <name type="scientific">Orchesella cincta</name>
    <name type="common">Springtail</name>
    <name type="synonym">Podura cincta</name>
    <dbReference type="NCBI Taxonomy" id="48709"/>
    <lineage>
        <taxon>Eukaryota</taxon>
        <taxon>Metazoa</taxon>
        <taxon>Ecdysozoa</taxon>
        <taxon>Arthropoda</taxon>
        <taxon>Hexapoda</taxon>
        <taxon>Collembola</taxon>
        <taxon>Entomobryomorpha</taxon>
        <taxon>Entomobryoidea</taxon>
        <taxon>Orchesellidae</taxon>
        <taxon>Orchesellinae</taxon>
        <taxon>Orchesella</taxon>
    </lineage>
</organism>
<feature type="region of interest" description="Disordered" evidence="12">
    <location>
        <begin position="287"/>
        <end position="314"/>
    </location>
</feature>
<dbReference type="CDD" id="cd15331">
    <property type="entry name" value="7tmA_5-HT1A_invertebrates"/>
    <property type="match status" value="1"/>
</dbReference>
<feature type="transmembrane region" description="Helical" evidence="13">
    <location>
        <begin position="174"/>
        <end position="197"/>
    </location>
</feature>
<evidence type="ECO:0000256" key="4">
    <source>
        <dbReference type="ARBA" id="ARBA00022692"/>
    </source>
</evidence>
<evidence type="ECO:0000256" key="2">
    <source>
        <dbReference type="ARBA" id="ARBA00010663"/>
    </source>
</evidence>
<dbReference type="Proteomes" id="UP000094527">
    <property type="component" value="Unassembled WGS sequence"/>
</dbReference>
<dbReference type="GO" id="GO:0071880">
    <property type="term" value="P:adenylate cyclase-activating adrenergic receptor signaling pathway"/>
    <property type="evidence" value="ECO:0007669"/>
    <property type="project" value="TreeGrafter"/>
</dbReference>
<evidence type="ECO:0000256" key="3">
    <source>
        <dbReference type="ARBA" id="ARBA00022475"/>
    </source>
</evidence>
<dbReference type="EMBL" id="LJIJ01000008">
    <property type="protein sequence ID" value="ODN06271.1"/>
    <property type="molecule type" value="Genomic_DNA"/>
</dbReference>
<dbReference type="InterPro" id="IPR017452">
    <property type="entry name" value="GPCR_Rhodpsn_7TM"/>
</dbReference>